<reference evidence="3 4" key="1">
    <citation type="submission" date="2023-07" db="EMBL/GenBank/DDBJ databases">
        <title>Novel species of Thermanaerothrix with wide hydrolytic capabilities.</title>
        <authorList>
            <person name="Zayulina K.S."/>
            <person name="Podosokorskaya O.A."/>
            <person name="Elcheninov A.G."/>
        </authorList>
    </citation>
    <scope>NUCLEOTIDE SEQUENCE [LARGE SCALE GENOMIC DNA]</scope>
    <source>
        <strain evidence="3 4">4228-RoL</strain>
    </source>
</reference>
<dbReference type="RefSeq" id="WP_315625873.1">
    <property type="nucleotide sequence ID" value="NZ_JAUHMF010000002.1"/>
</dbReference>
<keyword evidence="1" id="KW-0092">Biotin</keyword>
<comment type="caution">
    <text evidence="3">The sequence shown here is derived from an EMBL/GenBank/DDBJ whole genome shotgun (WGS) entry which is preliminary data.</text>
</comment>
<dbReference type="InterPro" id="IPR050709">
    <property type="entry name" value="Biotin_Carboxyl_Carrier/Decarb"/>
</dbReference>
<evidence type="ECO:0000313" key="4">
    <source>
        <dbReference type="Proteomes" id="UP001254165"/>
    </source>
</evidence>
<dbReference type="PANTHER" id="PTHR45266:SF3">
    <property type="entry name" value="OXALOACETATE DECARBOXYLASE ALPHA CHAIN"/>
    <property type="match status" value="1"/>
</dbReference>
<dbReference type="PANTHER" id="PTHR45266">
    <property type="entry name" value="OXALOACETATE DECARBOXYLASE ALPHA CHAIN"/>
    <property type="match status" value="1"/>
</dbReference>
<name>A0ABU3NQW5_9CHLR</name>
<dbReference type="EMBL" id="JAUHMF010000002">
    <property type="protein sequence ID" value="MDT8899187.1"/>
    <property type="molecule type" value="Genomic_DNA"/>
</dbReference>
<dbReference type="Proteomes" id="UP001254165">
    <property type="component" value="Unassembled WGS sequence"/>
</dbReference>
<organism evidence="3 4">
    <name type="scientific">Thermanaerothrix solaris</name>
    <dbReference type="NCBI Taxonomy" id="3058434"/>
    <lineage>
        <taxon>Bacteria</taxon>
        <taxon>Bacillati</taxon>
        <taxon>Chloroflexota</taxon>
        <taxon>Anaerolineae</taxon>
        <taxon>Anaerolineales</taxon>
        <taxon>Anaerolineaceae</taxon>
        <taxon>Thermanaerothrix</taxon>
    </lineage>
</organism>
<dbReference type="Pfam" id="PF00364">
    <property type="entry name" value="Biotin_lipoyl"/>
    <property type="match status" value="1"/>
</dbReference>
<dbReference type="PROSITE" id="PS50968">
    <property type="entry name" value="BIOTINYL_LIPOYL"/>
    <property type="match status" value="1"/>
</dbReference>
<dbReference type="InterPro" id="IPR011053">
    <property type="entry name" value="Single_hybrid_motif"/>
</dbReference>
<keyword evidence="4" id="KW-1185">Reference proteome</keyword>
<gene>
    <name evidence="3" type="ORF">QYE77_13040</name>
</gene>
<dbReference type="SUPFAM" id="SSF51230">
    <property type="entry name" value="Single hybrid motif"/>
    <property type="match status" value="1"/>
</dbReference>
<protein>
    <submittedName>
        <fullName evidence="3">Biotin/lipoyl-containing protein</fullName>
    </submittedName>
</protein>
<evidence type="ECO:0000256" key="1">
    <source>
        <dbReference type="ARBA" id="ARBA00023267"/>
    </source>
</evidence>
<dbReference type="Gene3D" id="2.40.50.100">
    <property type="match status" value="1"/>
</dbReference>
<sequence>MTGYVVRIGNQEYHIEILDDRHVRINGEIIEVDLAALTDSPLLSLIVNGKSYEVLASPQGEEWEIHLKGRTYLAQVEDKTAYTLRKANPTNSTERSEYVLQAPMPGLIVAIPVNKDQTVEANDVLIVLESMKMQNELRAPHASQVVEIYVKPGERVLQKQNLLRLRPI</sequence>
<feature type="domain" description="Lipoyl-binding" evidence="2">
    <location>
        <begin position="91"/>
        <end position="166"/>
    </location>
</feature>
<dbReference type="InterPro" id="IPR000089">
    <property type="entry name" value="Biotin_lipoyl"/>
</dbReference>
<evidence type="ECO:0000259" key="2">
    <source>
        <dbReference type="PROSITE" id="PS50968"/>
    </source>
</evidence>
<accession>A0ABU3NQW5</accession>
<proteinExistence type="predicted"/>
<dbReference type="CDD" id="cd06850">
    <property type="entry name" value="biotinyl_domain"/>
    <property type="match status" value="1"/>
</dbReference>
<evidence type="ECO:0000313" key="3">
    <source>
        <dbReference type="EMBL" id="MDT8899187.1"/>
    </source>
</evidence>